<comment type="caution">
    <text evidence="1">The sequence shown here is derived from an EMBL/GenBank/DDBJ whole genome shotgun (WGS) entry which is preliminary data.</text>
</comment>
<reference evidence="2" key="1">
    <citation type="submission" date="2012-08" db="EMBL/GenBank/DDBJ databases">
        <title>The Genome Sequence of Wuchereria bancrofti.</title>
        <authorList>
            <person name="Nutman T.B."/>
            <person name="Fink D.L."/>
            <person name="Russ C."/>
            <person name="Young S."/>
            <person name="Zeng Q."/>
            <person name="Koehrsen M."/>
            <person name="Alvarado L."/>
            <person name="Berlin A."/>
            <person name="Chapman S.B."/>
            <person name="Chen Z."/>
            <person name="Freedman E."/>
            <person name="Gellesch M."/>
            <person name="Goldberg J."/>
            <person name="Griggs A."/>
            <person name="Gujja S."/>
            <person name="Heilman E.R."/>
            <person name="Heiman D."/>
            <person name="Hepburn T."/>
            <person name="Howarth C."/>
            <person name="Jen D."/>
            <person name="Larson L."/>
            <person name="Lewis B."/>
            <person name="Mehta T."/>
            <person name="Park D."/>
            <person name="Pearson M."/>
            <person name="Roberts A."/>
            <person name="Saif S."/>
            <person name="Shea T."/>
            <person name="Shenoy N."/>
            <person name="Sisk P."/>
            <person name="Stolte C."/>
            <person name="Sykes S."/>
            <person name="Walk T."/>
            <person name="White J."/>
            <person name="Yandava C."/>
            <person name="Haas B."/>
            <person name="Henn M.R."/>
            <person name="Nusbaum C."/>
            <person name="Birren B."/>
        </authorList>
    </citation>
    <scope>NUCLEOTIDE SEQUENCE [LARGE SCALE GENOMIC DNA]</scope>
    <source>
        <strain evidence="2">NA</strain>
    </source>
</reference>
<name>J9BI80_WUCBA</name>
<accession>J9BI80</accession>
<proteinExistence type="predicted"/>
<dbReference type="EMBL" id="ADBV01000515">
    <property type="protein sequence ID" value="EJW87045.1"/>
    <property type="molecule type" value="Genomic_DNA"/>
</dbReference>
<gene>
    <name evidence="1" type="ORF">WUBG_02045</name>
</gene>
<evidence type="ECO:0000313" key="1">
    <source>
        <dbReference type="EMBL" id="EJW87045.1"/>
    </source>
</evidence>
<protein>
    <submittedName>
        <fullName evidence="1">Uncharacterized protein</fullName>
    </submittedName>
</protein>
<dbReference type="Proteomes" id="UP000004810">
    <property type="component" value="Unassembled WGS sequence"/>
</dbReference>
<sequence>MINNGEGGTGVSKIFWVVRATDKHIQHKSKEIIGHRKRCIARYTLLTATNELQRLYSKIRYKICLKITETRREEKRREVERREGKEKKQITVPISRPLHKTFDSFGNKHRKHECQLKTHTHTYTHTYTHTRTHIHTHTHSCHPWTIHGQVEEATCEDGCYCVDVTADTMNLGRHQGGIANTGWLVQSKYI</sequence>
<dbReference type="AlphaFoldDB" id="J9BI80"/>
<organism evidence="1 2">
    <name type="scientific">Wuchereria bancrofti</name>
    <dbReference type="NCBI Taxonomy" id="6293"/>
    <lineage>
        <taxon>Eukaryota</taxon>
        <taxon>Metazoa</taxon>
        <taxon>Ecdysozoa</taxon>
        <taxon>Nematoda</taxon>
        <taxon>Chromadorea</taxon>
        <taxon>Rhabditida</taxon>
        <taxon>Spirurina</taxon>
        <taxon>Spiruromorpha</taxon>
        <taxon>Filarioidea</taxon>
        <taxon>Onchocercidae</taxon>
        <taxon>Wuchereria</taxon>
    </lineage>
</organism>
<evidence type="ECO:0000313" key="2">
    <source>
        <dbReference type="Proteomes" id="UP000004810"/>
    </source>
</evidence>